<evidence type="ECO:0000313" key="2">
    <source>
        <dbReference type="Proteomes" id="UP001285441"/>
    </source>
</evidence>
<comment type="caution">
    <text evidence="1">The sequence shown here is derived from an EMBL/GenBank/DDBJ whole genome shotgun (WGS) entry which is preliminary data.</text>
</comment>
<gene>
    <name evidence="1" type="ORF">B0H63DRAFT_311964</name>
</gene>
<protein>
    <submittedName>
        <fullName evidence="1">Uncharacterized protein</fullName>
    </submittedName>
</protein>
<organism evidence="1 2">
    <name type="scientific">Podospora didyma</name>
    <dbReference type="NCBI Taxonomy" id="330526"/>
    <lineage>
        <taxon>Eukaryota</taxon>
        <taxon>Fungi</taxon>
        <taxon>Dikarya</taxon>
        <taxon>Ascomycota</taxon>
        <taxon>Pezizomycotina</taxon>
        <taxon>Sordariomycetes</taxon>
        <taxon>Sordariomycetidae</taxon>
        <taxon>Sordariales</taxon>
        <taxon>Podosporaceae</taxon>
        <taxon>Podospora</taxon>
    </lineage>
</organism>
<proteinExistence type="predicted"/>
<dbReference type="Proteomes" id="UP001285441">
    <property type="component" value="Unassembled WGS sequence"/>
</dbReference>
<dbReference type="AlphaFoldDB" id="A0AAE0N4A1"/>
<evidence type="ECO:0000313" key="1">
    <source>
        <dbReference type="EMBL" id="KAK3370242.1"/>
    </source>
</evidence>
<dbReference type="EMBL" id="JAULSW010000009">
    <property type="protein sequence ID" value="KAK3370242.1"/>
    <property type="molecule type" value="Genomic_DNA"/>
</dbReference>
<keyword evidence="2" id="KW-1185">Reference proteome</keyword>
<name>A0AAE0N4A1_9PEZI</name>
<accession>A0AAE0N4A1</accession>
<reference evidence="1" key="2">
    <citation type="submission" date="2023-06" db="EMBL/GenBank/DDBJ databases">
        <authorList>
            <consortium name="Lawrence Berkeley National Laboratory"/>
            <person name="Haridas S."/>
            <person name="Hensen N."/>
            <person name="Bonometti L."/>
            <person name="Westerberg I."/>
            <person name="Brannstrom I.O."/>
            <person name="Guillou S."/>
            <person name="Cros-Aarteil S."/>
            <person name="Calhoun S."/>
            <person name="Kuo A."/>
            <person name="Mondo S."/>
            <person name="Pangilinan J."/>
            <person name="Riley R."/>
            <person name="LaButti K."/>
            <person name="Andreopoulos B."/>
            <person name="Lipzen A."/>
            <person name="Chen C."/>
            <person name="Yanf M."/>
            <person name="Daum C."/>
            <person name="Ng V."/>
            <person name="Clum A."/>
            <person name="Steindorff A."/>
            <person name="Ohm R."/>
            <person name="Martin F."/>
            <person name="Silar P."/>
            <person name="Natvig D."/>
            <person name="Lalanne C."/>
            <person name="Gautier V."/>
            <person name="Ament-velasquez S.L."/>
            <person name="Kruys A."/>
            <person name="Hutchinson M.I."/>
            <person name="Powell A.J."/>
            <person name="Barry K."/>
            <person name="Miller A.N."/>
            <person name="Grigoriev I.V."/>
            <person name="Debuchy R."/>
            <person name="Gladieux P."/>
            <person name="Thoren M.H."/>
            <person name="Johannesson H."/>
        </authorList>
    </citation>
    <scope>NUCLEOTIDE SEQUENCE</scope>
    <source>
        <strain evidence="1">CBS 232.78</strain>
    </source>
</reference>
<sequence>MPSCQNDTASCFSRSLLASFHRSFLASFPFPPSPSDVSPRSSRACFIPLLGRFKKSSGIWAINYASSSATPGRLTQHCTILLVGCRRTFPASAATPVYGLTASPDFPPPWELCQETDRAEESSMPCVCGCTCWRLIAMIPSPRRAAMSFDLALYRSPSTLLAIHSKFSFRLHETRGNCSIVVSVSHGRRIAVCHDGMITFDRLRWHSSEA</sequence>
<reference evidence="1" key="1">
    <citation type="journal article" date="2023" name="Mol. Phylogenet. Evol.">
        <title>Genome-scale phylogeny and comparative genomics of the fungal order Sordariales.</title>
        <authorList>
            <person name="Hensen N."/>
            <person name="Bonometti L."/>
            <person name="Westerberg I."/>
            <person name="Brannstrom I.O."/>
            <person name="Guillou S."/>
            <person name="Cros-Aarteil S."/>
            <person name="Calhoun S."/>
            <person name="Haridas S."/>
            <person name="Kuo A."/>
            <person name="Mondo S."/>
            <person name="Pangilinan J."/>
            <person name="Riley R."/>
            <person name="LaButti K."/>
            <person name="Andreopoulos B."/>
            <person name="Lipzen A."/>
            <person name="Chen C."/>
            <person name="Yan M."/>
            <person name="Daum C."/>
            <person name="Ng V."/>
            <person name="Clum A."/>
            <person name="Steindorff A."/>
            <person name="Ohm R.A."/>
            <person name="Martin F."/>
            <person name="Silar P."/>
            <person name="Natvig D.O."/>
            <person name="Lalanne C."/>
            <person name="Gautier V."/>
            <person name="Ament-Velasquez S.L."/>
            <person name="Kruys A."/>
            <person name="Hutchinson M.I."/>
            <person name="Powell A.J."/>
            <person name="Barry K."/>
            <person name="Miller A.N."/>
            <person name="Grigoriev I.V."/>
            <person name="Debuchy R."/>
            <person name="Gladieux P."/>
            <person name="Hiltunen Thoren M."/>
            <person name="Johannesson H."/>
        </authorList>
    </citation>
    <scope>NUCLEOTIDE SEQUENCE</scope>
    <source>
        <strain evidence="1">CBS 232.78</strain>
    </source>
</reference>